<organism evidence="2 3">
    <name type="scientific">Corynebacterium accolens</name>
    <dbReference type="NCBI Taxonomy" id="38284"/>
    <lineage>
        <taxon>Bacteria</taxon>
        <taxon>Bacillati</taxon>
        <taxon>Actinomycetota</taxon>
        <taxon>Actinomycetes</taxon>
        <taxon>Mycobacteriales</taxon>
        <taxon>Corynebacteriaceae</taxon>
        <taxon>Corynebacterium</taxon>
    </lineage>
</organism>
<feature type="chain" id="PRO_5046390757" evidence="1">
    <location>
        <begin position="24"/>
        <end position="170"/>
    </location>
</feature>
<proteinExistence type="predicted"/>
<evidence type="ECO:0000256" key="1">
    <source>
        <dbReference type="SAM" id="SignalP"/>
    </source>
</evidence>
<name>A0ABT7FT63_9CORY</name>
<feature type="signal peptide" evidence="1">
    <location>
        <begin position="1"/>
        <end position="23"/>
    </location>
</feature>
<gene>
    <name evidence="2" type="ORF">QPX34_12190</name>
</gene>
<evidence type="ECO:0000313" key="3">
    <source>
        <dbReference type="Proteomes" id="UP001239414"/>
    </source>
</evidence>
<sequence length="170" mass="17047">MSVKKIFASIALALATSGGLATAAQAEAATGNHAQQETKKDALTFDSKDGRRSFDAMDGVGLKPHLQSGDKVTLSGATVNVHNKHGDLVASVDAELPKDMKLFQDKDGTIVPVSSSGIAERACTNNKWVKWGVGAAVEGLVCIPASAGTAGAAGIPCTIAAGAAATAVGC</sequence>
<keyword evidence="1" id="KW-0732">Signal</keyword>
<accession>A0ABT7FT63</accession>
<comment type="caution">
    <text evidence="2">The sequence shown here is derived from an EMBL/GenBank/DDBJ whole genome shotgun (WGS) entry which is preliminary data.</text>
</comment>
<reference evidence="2 3" key="1">
    <citation type="submission" date="2023-05" db="EMBL/GenBank/DDBJ databases">
        <title>Metabolic capabilities are highly conserved among human nasal-associated Corynebacterium species in pangenomic analyses.</title>
        <authorList>
            <person name="Tran T.H."/>
            <person name="Roberts A.Q."/>
            <person name="Escapa I.F."/>
            <person name="Gao W."/>
            <person name="Conlan S."/>
            <person name="Kong H."/>
            <person name="Segre J.A."/>
            <person name="Kelly M.S."/>
            <person name="Lemon K.P."/>
        </authorList>
    </citation>
    <scope>NUCLEOTIDE SEQUENCE [LARGE SCALE GENOMIC DNA]</scope>
    <source>
        <strain evidence="2 3">KPL3802</strain>
    </source>
</reference>
<evidence type="ECO:0000313" key="2">
    <source>
        <dbReference type="EMBL" id="MDK4248749.1"/>
    </source>
</evidence>
<protein>
    <submittedName>
        <fullName evidence="2">Uncharacterized protein</fullName>
    </submittedName>
</protein>
<dbReference type="RefSeq" id="WP_023016631.1">
    <property type="nucleotide sequence ID" value="NZ_CP100375.1"/>
</dbReference>
<dbReference type="EMBL" id="JASNUO010000027">
    <property type="protein sequence ID" value="MDK4248749.1"/>
    <property type="molecule type" value="Genomic_DNA"/>
</dbReference>
<dbReference type="Proteomes" id="UP001239414">
    <property type="component" value="Unassembled WGS sequence"/>
</dbReference>
<keyword evidence="3" id="KW-1185">Reference proteome</keyword>